<dbReference type="Gene3D" id="3.30.830.10">
    <property type="entry name" value="Metalloenzyme, LuxS/M16 peptidase-like"/>
    <property type="match status" value="2"/>
</dbReference>
<sequence>MLSGGQDLYIRPLFCNTIVYADFAVRCEDLSERELLLLPLFTRMVQMTGLGELSYSEVSQKLKHLTGDFNLFVEMGSSNRGEDTMVMLCRTKTLYEDFEQAMLFISELLGKANVTDLKQLKLVLNNYRTDFADSVTYNAHSFASLSAASVFSPIQWEGEQLSGLQQWFFLESIKDDALDQLAQELALLQKKLHNRRRLISHLSCDEEQVTSLSNVWERFTLSFAEGEEIVRKQRFYEQVSKGLVHEVQLYRLPSTVSYAAWAMRTSAKGTPLQAAQVVLGQLLSTNDLWEVIRGQGGAYGVSANADVMEEMFVFSSYRDPRIAGTYSDFKRILTKYASVPIEQKQIENALITTIGSELKPLSPAQDSMLAFRRLLYHITDEFRALRREQLLKVDGKAINEGAQALLDNAVREDSYVVLSGSQLLEVEKEKHPMLDRPSVRLPL</sequence>
<dbReference type="Pfam" id="PF08367">
    <property type="entry name" value="M16C_assoc"/>
    <property type="match status" value="1"/>
</dbReference>
<dbReference type="InterPro" id="IPR013578">
    <property type="entry name" value="Peptidase_M16C_assoc"/>
</dbReference>
<name>A0A645CFM4_9ZZZZ</name>
<proteinExistence type="predicted"/>
<gene>
    <name evidence="2" type="ORF">SDC9_122689</name>
</gene>
<dbReference type="PANTHER" id="PTHR43016:SF13">
    <property type="entry name" value="PRESEQUENCE PROTEASE, MITOCHONDRIAL"/>
    <property type="match status" value="1"/>
</dbReference>
<organism evidence="2">
    <name type="scientific">bioreactor metagenome</name>
    <dbReference type="NCBI Taxonomy" id="1076179"/>
    <lineage>
        <taxon>unclassified sequences</taxon>
        <taxon>metagenomes</taxon>
        <taxon>ecological metagenomes</taxon>
    </lineage>
</organism>
<dbReference type="PANTHER" id="PTHR43016">
    <property type="entry name" value="PRESEQUENCE PROTEASE"/>
    <property type="match status" value="1"/>
</dbReference>
<reference evidence="2" key="1">
    <citation type="submission" date="2019-08" db="EMBL/GenBank/DDBJ databases">
        <authorList>
            <person name="Kucharzyk K."/>
            <person name="Murdoch R.W."/>
            <person name="Higgins S."/>
            <person name="Loffler F."/>
        </authorList>
    </citation>
    <scope>NUCLEOTIDE SEQUENCE</scope>
</reference>
<dbReference type="SUPFAM" id="SSF63411">
    <property type="entry name" value="LuxS/MPP-like metallohydrolase"/>
    <property type="match status" value="2"/>
</dbReference>
<accession>A0A645CFM4</accession>
<evidence type="ECO:0000259" key="1">
    <source>
        <dbReference type="SMART" id="SM01264"/>
    </source>
</evidence>
<dbReference type="EMBL" id="VSSQ01026799">
    <property type="protein sequence ID" value="MPM75695.1"/>
    <property type="molecule type" value="Genomic_DNA"/>
</dbReference>
<dbReference type="Pfam" id="PF22516">
    <property type="entry name" value="PreP_C"/>
    <property type="match status" value="1"/>
</dbReference>
<evidence type="ECO:0000313" key="2">
    <source>
        <dbReference type="EMBL" id="MPM75695.1"/>
    </source>
</evidence>
<comment type="caution">
    <text evidence="2">The sequence shown here is derived from an EMBL/GenBank/DDBJ whole genome shotgun (WGS) entry which is preliminary data.</text>
</comment>
<dbReference type="InterPro" id="IPR055130">
    <property type="entry name" value="PreP_C"/>
</dbReference>
<feature type="domain" description="Peptidase M16C associated" evidence="1">
    <location>
        <begin position="1"/>
        <end position="173"/>
    </location>
</feature>
<dbReference type="GO" id="GO:0046872">
    <property type="term" value="F:metal ion binding"/>
    <property type="evidence" value="ECO:0007669"/>
    <property type="project" value="InterPro"/>
</dbReference>
<dbReference type="SMART" id="SM01264">
    <property type="entry name" value="M16C_associated"/>
    <property type="match status" value="1"/>
</dbReference>
<dbReference type="InterPro" id="IPR011249">
    <property type="entry name" value="Metalloenz_LuxS/M16"/>
</dbReference>
<protein>
    <recommendedName>
        <fullName evidence="1">Peptidase M16C associated domain-containing protein</fullName>
    </recommendedName>
</protein>
<dbReference type="AlphaFoldDB" id="A0A645CFM4"/>
<dbReference type="GO" id="GO:0006508">
    <property type="term" value="P:proteolysis"/>
    <property type="evidence" value="ECO:0007669"/>
    <property type="project" value="InterPro"/>
</dbReference>